<organism evidence="10">
    <name type="scientific">hydrothermal vent metagenome</name>
    <dbReference type="NCBI Taxonomy" id="652676"/>
    <lineage>
        <taxon>unclassified sequences</taxon>
        <taxon>metagenomes</taxon>
        <taxon>ecological metagenomes</taxon>
    </lineage>
</organism>
<evidence type="ECO:0000256" key="5">
    <source>
        <dbReference type="ARBA" id="ARBA00022801"/>
    </source>
</evidence>
<comment type="similarity">
    <text evidence="2">Belongs to the YkuD family.</text>
</comment>
<evidence type="ECO:0000256" key="2">
    <source>
        <dbReference type="ARBA" id="ARBA00005992"/>
    </source>
</evidence>
<evidence type="ECO:0000313" key="10">
    <source>
        <dbReference type="EMBL" id="VAW23101.1"/>
    </source>
</evidence>
<keyword evidence="3" id="KW-0328">Glycosyltransferase</keyword>
<accession>A0A3B0TWK0</accession>
<evidence type="ECO:0000256" key="4">
    <source>
        <dbReference type="ARBA" id="ARBA00022679"/>
    </source>
</evidence>
<keyword evidence="8" id="KW-0961">Cell wall biogenesis/degradation</keyword>
<gene>
    <name evidence="10" type="ORF">MNBD_ALPHA12-1362</name>
</gene>
<evidence type="ECO:0000256" key="1">
    <source>
        <dbReference type="ARBA" id="ARBA00004752"/>
    </source>
</evidence>
<keyword evidence="7" id="KW-0573">Peptidoglycan synthesis</keyword>
<dbReference type="Pfam" id="PF03734">
    <property type="entry name" value="YkuD"/>
    <property type="match status" value="1"/>
</dbReference>
<name>A0A3B0TWK0_9ZZZZ</name>
<reference evidence="10" key="1">
    <citation type="submission" date="2018-06" db="EMBL/GenBank/DDBJ databases">
        <authorList>
            <person name="Zhirakovskaya E."/>
        </authorList>
    </citation>
    <scope>NUCLEOTIDE SEQUENCE</scope>
</reference>
<dbReference type="EMBL" id="UOEO01000224">
    <property type="protein sequence ID" value="VAW23101.1"/>
    <property type="molecule type" value="Genomic_DNA"/>
</dbReference>
<dbReference type="PROSITE" id="PS52029">
    <property type="entry name" value="LD_TPASE"/>
    <property type="match status" value="1"/>
</dbReference>
<evidence type="ECO:0000259" key="9">
    <source>
        <dbReference type="PROSITE" id="PS52029"/>
    </source>
</evidence>
<dbReference type="GO" id="GO:0016757">
    <property type="term" value="F:glycosyltransferase activity"/>
    <property type="evidence" value="ECO:0007669"/>
    <property type="project" value="UniProtKB-KW"/>
</dbReference>
<dbReference type="GO" id="GO:0005576">
    <property type="term" value="C:extracellular region"/>
    <property type="evidence" value="ECO:0007669"/>
    <property type="project" value="TreeGrafter"/>
</dbReference>
<dbReference type="PANTHER" id="PTHR30582">
    <property type="entry name" value="L,D-TRANSPEPTIDASE"/>
    <property type="match status" value="1"/>
</dbReference>
<dbReference type="PROSITE" id="PS51318">
    <property type="entry name" value="TAT"/>
    <property type="match status" value="1"/>
</dbReference>
<evidence type="ECO:0000256" key="6">
    <source>
        <dbReference type="ARBA" id="ARBA00022960"/>
    </source>
</evidence>
<feature type="domain" description="L,D-TPase catalytic" evidence="9">
    <location>
        <begin position="89"/>
        <end position="229"/>
    </location>
</feature>
<proteinExistence type="inferred from homology"/>
<sequence length="231" mass="25227">MMNSKLLSRRKLLAGAAGAASLAAFSTPGMAQPSIALTPAQRKAELLAYAKMYAALPDERFPIPAVDLRLIDPAYLRRIGDYETTEPVGTVIVDTAQRVLFYTMPGGKAIRYGVGIGRAGFEWSGRGVIQYKRKWPKWTPPADMIARQPELLEQYSAANGGMPPGIDNPLGARALYIFKDGRDTLYRLHGTGDPQTIGKAVSSGCVRLLNQDVIDLYNRVPNHTPIVVMPE</sequence>
<protein>
    <submittedName>
        <fullName evidence="10">PROTEIN YBIS</fullName>
    </submittedName>
</protein>
<keyword evidence="5" id="KW-0378">Hydrolase</keyword>
<dbReference type="InterPro" id="IPR038063">
    <property type="entry name" value="Transpep_catalytic_dom"/>
</dbReference>
<dbReference type="FunFam" id="2.40.440.10:FF:000002">
    <property type="entry name" value="L,D-transpeptidase ErfK/SrfK"/>
    <property type="match status" value="1"/>
</dbReference>
<dbReference type="GO" id="GO:0071555">
    <property type="term" value="P:cell wall organization"/>
    <property type="evidence" value="ECO:0007669"/>
    <property type="project" value="UniProtKB-KW"/>
</dbReference>
<dbReference type="InterPro" id="IPR006311">
    <property type="entry name" value="TAT_signal"/>
</dbReference>
<evidence type="ECO:0000256" key="8">
    <source>
        <dbReference type="ARBA" id="ARBA00023316"/>
    </source>
</evidence>
<dbReference type="PANTHER" id="PTHR30582:SF24">
    <property type="entry name" value="L,D-TRANSPEPTIDASE ERFK_SRFK-RELATED"/>
    <property type="match status" value="1"/>
</dbReference>
<dbReference type="SUPFAM" id="SSF141523">
    <property type="entry name" value="L,D-transpeptidase catalytic domain-like"/>
    <property type="match status" value="1"/>
</dbReference>
<dbReference type="InterPro" id="IPR050979">
    <property type="entry name" value="LD-transpeptidase"/>
</dbReference>
<dbReference type="AlphaFoldDB" id="A0A3B0TWK0"/>
<dbReference type="CDD" id="cd16913">
    <property type="entry name" value="YkuD_like"/>
    <property type="match status" value="1"/>
</dbReference>
<dbReference type="InterPro" id="IPR005490">
    <property type="entry name" value="LD_TPept_cat_dom"/>
</dbReference>
<dbReference type="Gene3D" id="2.40.440.10">
    <property type="entry name" value="L,D-transpeptidase catalytic domain-like"/>
    <property type="match status" value="1"/>
</dbReference>
<dbReference type="UniPathway" id="UPA00219"/>
<evidence type="ECO:0000256" key="7">
    <source>
        <dbReference type="ARBA" id="ARBA00022984"/>
    </source>
</evidence>
<dbReference type="GO" id="GO:0008360">
    <property type="term" value="P:regulation of cell shape"/>
    <property type="evidence" value="ECO:0007669"/>
    <property type="project" value="UniProtKB-KW"/>
</dbReference>
<comment type="pathway">
    <text evidence="1">Cell wall biogenesis; peptidoglycan biosynthesis.</text>
</comment>
<keyword evidence="4" id="KW-0808">Transferase</keyword>
<dbReference type="GO" id="GO:0071972">
    <property type="term" value="F:peptidoglycan L,D-transpeptidase activity"/>
    <property type="evidence" value="ECO:0007669"/>
    <property type="project" value="TreeGrafter"/>
</dbReference>
<dbReference type="GO" id="GO:0018104">
    <property type="term" value="P:peptidoglycan-protein cross-linking"/>
    <property type="evidence" value="ECO:0007669"/>
    <property type="project" value="TreeGrafter"/>
</dbReference>
<evidence type="ECO:0000256" key="3">
    <source>
        <dbReference type="ARBA" id="ARBA00022676"/>
    </source>
</evidence>
<keyword evidence="6" id="KW-0133">Cell shape</keyword>